<dbReference type="Pfam" id="PF13365">
    <property type="entry name" value="Trypsin_2"/>
    <property type="match status" value="1"/>
</dbReference>
<evidence type="ECO:0000256" key="3">
    <source>
        <dbReference type="ARBA" id="ARBA00022825"/>
    </source>
</evidence>
<proteinExistence type="predicted"/>
<evidence type="ECO:0000256" key="5">
    <source>
        <dbReference type="SAM" id="Phobius"/>
    </source>
</evidence>
<dbReference type="PANTHER" id="PTHR43343:SF3">
    <property type="entry name" value="PROTEASE DO-LIKE 8, CHLOROPLASTIC"/>
    <property type="match status" value="1"/>
</dbReference>
<name>A0A0A1GWC5_9LACO</name>
<evidence type="ECO:0000256" key="4">
    <source>
        <dbReference type="SAM" id="MobiDB-lite"/>
    </source>
</evidence>
<feature type="transmembrane region" description="Helical" evidence="5">
    <location>
        <begin position="21"/>
        <end position="41"/>
    </location>
</feature>
<dbReference type="STRING" id="1291742.LOOC260_108190"/>
<organism evidence="6 7">
    <name type="scientific">Paucilactobacillus hokkaidonensis JCM 18461</name>
    <dbReference type="NCBI Taxonomy" id="1291742"/>
    <lineage>
        <taxon>Bacteria</taxon>
        <taxon>Bacillati</taxon>
        <taxon>Bacillota</taxon>
        <taxon>Bacilli</taxon>
        <taxon>Lactobacillales</taxon>
        <taxon>Lactobacillaceae</taxon>
        <taxon>Paucilactobacillus</taxon>
    </lineage>
</organism>
<keyword evidence="1 6" id="KW-0645">Protease</keyword>
<dbReference type="InterPro" id="IPR001940">
    <property type="entry name" value="Peptidase_S1C"/>
</dbReference>
<keyword evidence="3" id="KW-0720">Serine protease</keyword>
<feature type="compositionally biased region" description="Low complexity" evidence="4">
    <location>
        <begin position="114"/>
        <end position="123"/>
    </location>
</feature>
<sequence length="304" mass="30303">MDENKSNQNNDQPNKKKTSSRLVVVAVIAGLLGGGIAYGGANAVQNYEASGGNLFSSSSNTSGTTVVNQSKTTGSSSSTKAYNKVKGAVVSVINLQESGSTGSTLEAYGETADSSSSSSGSSLEAASEGSGVIYKKANGSAYIVTNNHVVSGSSSLEVILNSGKKVTATLVGTDKTTDLAVLKISDANVTSIASFANSSQISAGQSVLAIGSPLGTKYASSVTKGIVSAKSRSVTTTYGKATVIQTDAAINAGNSGGPLINLSGQVVGINSMKLASDTDGTSVEGMGFSIPSNKVVSVVNKITG</sequence>
<dbReference type="GO" id="GO:0006508">
    <property type="term" value="P:proteolysis"/>
    <property type="evidence" value="ECO:0007669"/>
    <property type="project" value="UniProtKB-KW"/>
</dbReference>
<keyword evidence="5" id="KW-0472">Membrane</keyword>
<dbReference type="SUPFAM" id="SSF50494">
    <property type="entry name" value="Trypsin-like serine proteases"/>
    <property type="match status" value="1"/>
</dbReference>
<protein>
    <submittedName>
        <fullName evidence="6">Serine protease</fullName>
    </submittedName>
</protein>
<dbReference type="PANTHER" id="PTHR43343">
    <property type="entry name" value="PEPTIDASE S12"/>
    <property type="match status" value="1"/>
</dbReference>
<evidence type="ECO:0000256" key="2">
    <source>
        <dbReference type="ARBA" id="ARBA00022801"/>
    </source>
</evidence>
<dbReference type="KEGG" id="lho:LOOC260_108190"/>
<evidence type="ECO:0000313" key="6">
    <source>
        <dbReference type="EMBL" id="BAP85359.1"/>
    </source>
</evidence>
<dbReference type="AlphaFoldDB" id="A0A0A1GWC5"/>
<keyword evidence="2" id="KW-0378">Hydrolase</keyword>
<feature type="region of interest" description="Disordered" evidence="4">
    <location>
        <begin position="58"/>
        <end position="79"/>
    </location>
</feature>
<feature type="region of interest" description="Disordered" evidence="4">
    <location>
        <begin position="101"/>
        <end position="123"/>
    </location>
</feature>
<dbReference type="EMBL" id="AP014680">
    <property type="protein sequence ID" value="BAP85359.1"/>
    <property type="molecule type" value="Genomic_DNA"/>
</dbReference>
<evidence type="ECO:0000313" key="7">
    <source>
        <dbReference type="Proteomes" id="UP000031620"/>
    </source>
</evidence>
<evidence type="ECO:0000256" key="1">
    <source>
        <dbReference type="ARBA" id="ARBA00022670"/>
    </source>
</evidence>
<keyword evidence="5" id="KW-1133">Transmembrane helix</keyword>
<dbReference type="GO" id="GO:0004252">
    <property type="term" value="F:serine-type endopeptidase activity"/>
    <property type="evidence" value="ECO:0007669"/>
    <property type="project" value="InterPro"/>
</dbReference>
<reference evidence="6 7" key="1">
    <citation type="submission" date="2014-11" db="EMBL/GenBank/DDBJ databases">
        <title>Complete genome sequence and analysis of Lactobacillus hokkaidonensis LOOC260T.</title>
        <authorList>
            <person name="Tanizawa Y."/>
            <person name="Tohno M."/>
            <person name="Kaminuma E."/>
            <person name="Nakamura Y."/>
            <person name="Arita M."/>
        </authorList>
    </citation>
    <scope>NUCLEOTIDE SEQUENCE [LARGE SCALE GENOMIC DNA]</scope>
    <source>
        <strain evidence="6 7">LOOC260</strain>
    </source>
</reference>
<dbReference type="PRINTS" id="PR00834">
    <property type="entry name" value="PROTEASES2C"/>
</dbReference>
<dbReference type="InterPro" id="IPR051201">
    <property type="entry name" value="Chloro_Bact_Ser_Proteases"/>
</dbReference>
<dbReference type="Gene3D" id="2.40.10.120">
    <property type="match status" value="1"/>
</dbReference>
<gene>
    <name evidence="6" type="ORF">LOOC260_108190</name>
</gene>
<dbReference type="HOGENOM" id="CLU_020120_0_2_9"/>
<accession>A0A0A1GWC5</accession>
<dbReference type="InterPro" id="IPR009003">
    <property type="entry name" value="Peptidase_S1_PA"/>
</dbReference>
<keyword evidence="5" id="KW-0812">Transmembrane</keyword>
<dbReference type="Proteomes" id="UP000031620">
    <property type="component" value="Chromosome"/>
</dbReference>